<reference evidence="2" key="1">
    <citation type="submission" date="2020-05" db="EMBL/GenBank/DDBJ databases">
        <title>WGS assembly of Panicum virgatum.</title>
        <authorList>
            <person name="Lovell J.T."/>
            <person name="Jenkins J."/>
            <person name="Shu S."/>
            <person name="Juenger T.E."/>
            <person name="Schmutz J."/>
        </authorList>
    </citation>
    <scope>NUCLEOTIDE SEQUENCE</scope>
    <source>
        <strain evidence="2">AP13</strain>
    </source>
</reference>
<evidence type="ECO:0000256" key="1">
    <source>
        <dbReference type="SAM" id="MobiDB-lite"/>
    </source>
</evidence>
<dbReference type="EMBL" id="CM029044">
    <property type="protein sequence ID" value="KAG2607366.1"/>
    <property type="molecule type" value="Genomic_DNA"/>
</dbReference>
<feature type="compositionally biased region" description="Basic and acidic residues" evidence="1">
    <location>
        <begin position="1"/>
        <end position="17"/>
    </location>
</feature>
<proteinExistence type="predicted"/>
<accession>A0A8T0TFH7</accession>
<feature type="compositionally biased region" description="Basic residues" evidence="1">
    <location>
        <begin position="22"/>
        <end position="32"/>
    </location>
</feature>
<comment type="caution">
    <text evidence="2">The sequence shown here is derived from an EMBL/GenBank/DDBJ whole genome shotgun (WGS) entry which is preliminary data.</text>
</comment>
<dbReference type="Proteomes" id="UP000823388">
    <property type="component" value="Chromosome 4N"/>
</dbReference>
<sequence>MRPARDFRVGSTREKKITAHPQGRKQRTSRRNFPHLFRAPALGFLRERRREPPPPALTSAAGSALFFPSKVRCGRSSPTLEAMGMMSPGRWAFLVPDRSKAPADGGRRSRSPFSRDEAPLQLAAVQLSHCVWGLHAWGPRGNDPTTEEVTAADPVPFSRAISSLPSLSFFYSLRPGHKLEAGPQALRLKTPS</sequence>
<name>A0A8T0TFH7_PANVG</name>
<organism evidence="2 3">
    <name type="scientific">Panicum virgatum</name>
    <name type="common">Blackwell switchgrass</name>
    <dbReference type="NCBI Taxonomy" id="38727"/>
    <lineage>
        <taxon>Eukaryota</taxon>
        <taxon>Viridiplantae</taxon>
        <taxon>Streptophyta</taxon>
        <taxon>Embryophyta</taxon>
        <taxon>Tracheophyta</taxon>
        <taxon>Spermatophyta</taxon>
        <taxon>Magnoliopsida</taxon>
        <taxon>Liliopsida</taxon>
        <taxon>Poales</taxon>
        <taxon>Poaceae</taxon>
        <taxon>PACMAD clade</taxon>
        <taxon>Panicoideae</taxon>
        <taxon>Panicodae</taxon>
        <taxon>Paniceae</taxon>
        <taxon>Panicinae</taxon>
        <taxon>Panicum</taxon>
        <taxon>Panicum sect. Hiantes</taxon>
    </lineage>
</organism>
<gene>
    <name evidence="2" type="ORF">PVAP13_4NG243511</name>
</gene>
<keyword evidence="3" id="KW-1185">Reference proteome</keyword>
<protein>
    <submittedName>
        <fullName evidence="2">Uncharacterized protein</fullName>
    </submittedName>
</protein>
<evidence type="ECO:0000313" key="3">
    <source>
        <dbReference type="Proteomes" id="UP000823388"/>
    </source>
</evidence>
<dbReference type="AlphaFoldDB" id="A0A8T0TFH7"/>
<feature type="region of interest" description="Disordered" evidence="1">
    <location>
        <begin position="1"/>
        <end position="32"/>
    </location>
</feature>
<evidence type="ECO:0000313" key="2">
    <source>
        <dbReference type="EMBL" id="KAG2607366.1"/>
    </source>
</evidence>